<dbReference type="GO" id="GO:0016579">
    <property type="term" value="P:protein deubiquitination"/>
    <property type="evidence" value="ECO:0007669"/>
    <property type="project" value="TreeGrafter"/>
</dbReference>
<evidence type="ECO:0000259" key="13">
    <source>
        <dbReference type="PROSITE" id="PS52048"/>
    </source>
</evidence>
<keyword evidence="7 10" id="KW-0788">Thiol protease</keyword>
<dbReference type="Pfam" id="PF01088">
    <property type="entry name" value="Peptidase_C12"/>
    <property type="match status" value="1"/>
</dbReference>
<comment type="catalytic activity">
    <reaction evidence="1 10 11">
        <text>Thiol-dependent hydrolysis of ester, thioester, amide, peptide and isopeptide bonds formed by the C-terminal Gly of ubiquitin (a 76-residue protein attached to proteins as an intracellular targeting signal).</text>
        <dbReference type="EC" id="3.4.19.12"/>
    </reaction>
</comment>
<evidence type="ECO:0000313" key="15">
    <source>
        <dbReference type="Proteomes" id="UP000235965"/>
    </source>
</evidence>
<dbReference type="PROSITE" id="PS52048">
    <property type="entry name" value="UCH_DOMAIN"/>
    <property type="match status" value="1"/>
</dbReference>
<evidence type="ECO:0000256" key="5">
    <source>
        <dbReference type="ARBA" id="ARBA00022786"/>
    </source>
</evidence>
<feature type="site" description="Transition state stabilizer" evidence="10">
    <location>
        <position position="165"/>
    </location>
</feature>
<evidence type="ECO:0000313" key="14">
    <source>
        <dbReference type="EMBL" id="PNF15686.1"/>
    </source>
</evidence>
<evidence type="ECO:0000256" key="6">
    <source>
        <dbReference type="ARBA" id="ARBA00022801"/>
    </source>
</evidence>
<name>A0A2J7PH70_9NEOP</name>
<feature type="transmembrane region" description="Helical" evidence="12">
    <location>
        <begin position="79"/>
        <end position="97"/>
    </location>
</feature>
<feature type="transmembrane region" description="Helical" evidence="12">
    <location>
        <begin position="38"/>
        <end position="59"/>
    </location>
</feature>
<dbReference type="Gene3D" id="3.40.532.10">
    <property type="entry name" value="Peptidase C12, ubiquitin carboxyl-terminal hydrolase"/>
    <property type="match status" value="1"/>
</dbReference>
<evidence type="ECO:0000256" key="4">
    <source>
        <dbReference type="ARBA" id="ARBA00022670"/>
    </source>
</evidence>
<dbReference type="InterPro" id="IPR057254">
    <property type="entry name" value="UCH_AS"/>
</dbReference>
<sequence length="305" mass="34266">PILSFRYSLFLFLKCVLVSHLILFSLSPFISLGSCNHCSLFVFLGLIILSILHRTVAYASSVQNNLDSPWQIFFSFAKSLLYSLGTWPLLLSLQYLYSLGVPEKWQMVDVYGLDPELLATVPRPVLAVVLLFPCSDKYDEYKAVQEAEIEEKGQSVSENIYYLKQVVTNACGTIALIHSVANNVDKIQLEDGHLKQFLDDTKTLNPEDRGDLLQKAEGIINTHKELALEGQTKAPDANEQVIYHFVTFVHKDGDLYELDGRKSFPINHGHTSDDTLLEDAAKVCQQYIDRDPDALYFTVVALTAA</sequence>
<dbReference type="EC" id="3.4.19.12" evidence="3 11"/>
<dbReference type="InterPro" id="IPR038765">
    <property type="entry name" value="Papain-like_cys_pep_sf"/>
</dbReference>
<dbReference type="InterPro" id="IPR036959">
    <property type="entry name" value="Peptidase_C12_UCH_sf"/>
</dbReference>
<feature type="active site" description="Proton donor" evidence="10">
    <location>
        <position position="244"/>
    </location>
</feature>
<evidence type="ECO:0000256" key="11">
    <source>
        <dbReference type="RuleBase" id="RU361215"/>
    </source>
</evidence>
<dbReference type="GO" id="GO:0006511">
    <property type="term" value="P:ubiquitin-dependent protein catabolic process"/>
    <property type="evidence" value="ECO:0007669"/>
    <property type="project" value="UniProtKB-UniRule"/>
</dbReference>
<feature type="transmembrane region" description="Helical" evidence="12">
    <location>
        <begin position="6"/>
        <end position="26"/>
    </location>
</feature>
<evidence type="ECO:0000256" key="7">
    <source>
        <dbReference type="ARBA" id="ARBA00022807"/>
    </source>
</evidence>
<proteinExistence type="inferred from homology"/>
<dbReference type="CDD" id="cd09616">
    <property type="entry name" value="Peptidase_C12_UCH_L1_L3"/>
    <property type="match status" value="1"/>
</dbReference>
<evidence type="ECO:0000256" key="2">
    <source>
        <dbReference type="ARBA" id="ARBA00009326"/>
    </source>
</evidence>
<comment type="function">
    <text evidence="8">Ubiquitin-protein hydrolase is involved both in the processing of ubiquitin precursors and of ubiquitinated proteins. This enzyme is a thiol protease that recognizes and hydrolyzes a peptide bond at the C-terminal glycine of ubiquitin.</text>
</comment>
<dbReference type="OrthoDB" id="427186at2759"/>
<dbReference type="GO" id="GO:0005737">
    <property type="term" value="C:cytoplasm"/>
    <property type="evidence" value="ECO:0007669"/>
    <property type="project" value="TreeGrafter"/>
</dbReference>
<keyword evidence="5 10" id="KW-0833">Ubl conjugation pathway</keyword>
<evidence type="ECO:0000256" key="10">
    <source>
        <dbReference type="PROSITE-ProRule" id="PRU01393"/>
    </source>
</evidence>
<keyword evidence="6 10" id="KW-0378">Hydrolase</keyword>
<keyword evidence="12" id="KW-1133">Transmembrane helix</keyword>
<organism evidence="14 15">
    <name type="scientific">Cryptotermes secundus</name>
    <dbReference type="NCBI Taxonomy" id="105785"/>
    <lineage>
        <taxon>Eukaryota</taxon>
        <taxon>Metazoa</taxon>
        <taxon>Ecdysozoa</taxon>
        <taxon>Arthropoda</taxon>
        <taxon>Hexapoda</taxon>
        <taxon>Insecta</taxon>
        <taxon>Pterygota</taxon>
        <taxon>Neoptera</taxon>
        <taxon>Polyneoptera</taxon>
        <taxon>Dictyoptera</taxon>
        <taxon>Blattodea</taxon>
        <taxon>Blattoidea</taxon>
        <taxon>Termitoidae</taxon>
        <taxon>Kalotermitidae</taxon>
        <taxon>Cryptotermitinae</taxon>
        <taxon>Cryptotermes</taxon>
    </lineage>
</organism>
<dbReference type="PROSITE" id="PS00140">
    <property type="entry name" value="UCH_1"/>
    <property type="match status" value="1"/>
</dbReference>
<keyword evidence="12" id="KW-0812">Transmembrane</keyword>
<keyword evidence="4 10" id="KW-0645">Protease</keyword>
<evidence type="ECO:0000256" key="12">
    <source>
        <dbReference type="SAM" id="Phobius"/>
    </source>
</evidence>
<evidence type="ECO:0000256" key="8">
    <source>
        <dbReference type="ARBA" id="ARBA00055560"/>
    </source>
</evidence>
<dbReference type="Proteomes" id="UP000235965">
    <property type="component" value="Unassembled WGS sequence"/>
</dbReference>
<dbReference type="InterPro" id="IPR001578">
    <property type="entry name" value="Peptidase_C12_UCH"/>
</dbReference>
<dbReference type="EMBL" id="NEVH01025149">
    <property type="protein sequence ID" value="PNF15686.1"/>
    <property type="molecule type" value="Genomic_DNA"/>
</dbReference>
<evidence type="ECO:0000256" key="3">
    <source>
        <dbReference type="ARBA" id="ARBA00012759"/>
    </source>
</evidence>
<dbReference type="PANTHER" id="PTHR10589:SF17">
    <property type="entry name" value="UBIQUITIN CARBOXYL-TERMINAL HYDROLASE"/>
    <property type="match status" value="1"/>
</dbReference>
<reference evidence="14 15" key="1">
    <citation type="submission" date="2017-12" db="EMBL/GenBank/DDBJ databases">
        <title>Hemimetabolous genomes reveal molecular basis of termite eusociality.</title>
        <authorList>
            <person name="Harrison M.C."/>
            <person name="Jongepier E."/>
            <person name="Robertson H.M."/>
            <person name="Arning N."/>
            <person name="Bitard-Feildel T."/>
            <person name="Chao H."/>
            <person name="Childers C.P."/>
            <person name="Dinh H."/>
            <person name="Doddapaneni H."/>
            <person name="Dugan S."/>
            <person name="Gowin J."/>
            <person name="Greiner C."/>
            <person name="Han Y."/>
            <person name="Hu H."/>
            <person name="Hughes D.S.T."/>
            <person name="Huylmans A.-K."/>
            <person name="Kemena C."/>
            <person name="Kremer L.P.M."/>
            <person name="Lee S.L."/>
            <person name="Lopez-Ezquerra A."/>
            <person name="Mallet L."/>
            <person name="Monroy-Kuhn J.M."/>
            <person name="Moser A."/>
            <person name="Murali S.C."/>
            <person name="Muzny D.M."/>
            <person name="Otani S."/>
            <person name="Piulachs M.-D."/>
            <person name="Poelchau M."/>
            <person name="Qu J."/>
            <person name="Schaub F."/>
            <person name="Wada-Katsumata A."/>
            <person name="Worley K.C."/>
            <person name="Xie Q."/>
            <person name="Ylla G."/>
            <person name="Poulsen M."/>
            <person name="Gibbs R.A."/>
            <person name="Schal C."/>
            <person name="Richards S."/>
            <person name="Belles X."/>
            <person name="Korb J."/>
            <person name="Bornberg-Bauer E."/>
        </authorList>
    </citation>
    <scope>NUCLEOTIDE SEQUENCE [LARGE SCALE GENOMIC DNA]</scope>
    <source>
        <tissue evidence="14">Whole body</tissue>
    </source>
</reference>
<feature type="domain" description="UCH catalytic" evidence="13">
    <location>
        <begin position="80"/>
        <end position="304"/>
    </location>
</feature>
<dbReference type="GO" id="GO:0004843">
    <property type="term" value="F:cysteine-type deubiquitinase activity"/>
    <property type="evidence" value="ECO:0007669"/>
    <property type="project" value="UniProtKB-UniRule"/>
</dbReference>
<keyword evidence="12" id="KW-0472">Membrane</keyword>
<evidence type="ECO:0000256" key="9">
    <source>
        <dbReference type="ARBA" id="ARBA00073226"/>
    </source>
</evidence>
<evidence type="ECO:0000256" key="1">
    <source>
        <dbReference type="ARBA" id="ARBA00000707"/>
    </source>
</evidence>
<dbReference type="FunFam" id="3.40.532.10:FF:000006">
    <property type="entry name" value="Ubiquitin carboxyl-terminal hydrolase"/>
    <property type="match status" value="1"/>
</dbReference>
<dbReference type="AlphaFoldDB" id="A0A2J7PH70"/>
<feature type="site" description="Important for enzyme activity" evidence="10">
    <location>
        <position position="259"/>
    </location>
</feature>
<comment type="similarity">
    <text evidence="2 10 11">Belongs to the peptidase C12 family.</text>
</comment>
<dbReference type="PRINTS" id="PR00707">
    <property type="entry name" value="UBCTHYDRLASE"/>
</dbReference>
<dbReference type="SUPFAM" id="SSF54001">
    <property type="entry name" value="Cysteine proteinases"/>
    <property type="match status" value="1"/>
</dbReference>
<feature type="active site" description="Nucleophile" evidence="10">
    <location>
        <position position="171"/>
    </location>
</feature>
<protein>
    <recommendedName>
        <fullName evidence="9 11">Ubiquitin carboxyl-terminal hydrolase</fullName>
        <ecNumber evidence="3 11">3.4.19.12</ecNumber>
    </recommendedName>
</protein>
<gene>
    <name evidence="14" type="primary">UCHL3_2</name>
    <name evidence="14" type="ORF">B7P43_G14252</name>
</gene>
<feature type="non-terminal residue" evidence="14">
    <location>
        <position position="1"/>
    </location>
</feature>
<dbReference type="PANTHER" id="PTHR10589">
    <property type="entry name" value="UBIQUITIN CARBOXYL-TERMINAL HYDROLASE"/>
    <property type="match status" value="1"/>
</dbReference>
<keyword evidence="15" id="KW-1185">Reference proteome</keyword>
<accession>A0A2J7PH70</accession>
<comment type="caution">
    <text evidence="14">The sequence shown here is derived from an EMBL/GenBank/DDBJ whole genome shotgun (WGS) entry which is preliminary data.</text>
</comment>